<reference evidence="1" key="3">
    <citation type="journal article" date="2017" name="Nature">
        <title>Genome sequence of the progenitor of the wheat D genome Aegilops tauschii.</title>
        <authorList>
            <person name="Luo M.C."/>
            <person name="Gu Y.Q."/>
            <person name="Puiu D."/>
            <person name="Wang H."/>
            <person name="Twardziok S.O."/>
            <person name="Deal K.R."/>
            <person name="Huo N."/>
            <person name="Zhu T."/>
            <person name="Wang L."/>
            <person name="Wang Y."/>
            <person name="McGuire P.E."/>
            <person name="Liu S."/>
            <person name="Long H."/>
            <person name="Ramasamy R.K."/>
            <person name="Rodriguez J.C."/>
            <person name="Van S.L."/>
            <person name="Yuan L."/>
            <person name="Wang Z."/>
            <person name="Xia Z."/>
            <person name="Xiao L."/>
            <person name="Anderson O.D."/>
            <person name="Ouyang S."/>
            <person name="Liang Y."/>
            <person name="Zimin A.V."/>
            <person name="Pertea G."/>
            <person name="Qi P."/>
            <person name="Bennetzen J.L."/>
            <person name="Dai X."/>
            <person name="Dawson M.W."/>
            <person name="Muller H.G."/>
            <person name="Kugler K."/>
            <person name="Rivarola-Duarte L."/>
            <person name="Spannagl M."/>
            <person name="Mayer K.F.X."/>
            <person name="Lu F.H."/>
            <person name="Bevan M.W."/>
            <person name="Leroy P."/>
            <person name="Li P."/>
            <person name="You F.M."/>
            <person name="Sun Q."/>
            <person name="Liu Z."/>
            <person name="Lyons E."/>
            <person name="Wicker T."/>
            <person name="Salzberg S.L."/>
            <person name="Devos K.M."/>
            <person name="Dvorak J."/>
        </authorList>
    </citation>
    <scope>NUCLEOTIDE SEQUENCE [LARGE SCALE GENOMIC DNA]</scope>
    <source>
        <strain evidence="1">cv. AL8/78</strain>
    </source>
</reference>
<name>A0A453QUP8_AEGTS</name>
<reference evidence="2" key="2">
    <citation type="journal article" date="2017" name="Nat. Plants">
        <title>The Aegilops tauschii genome reveals multiple impacts of transposons.</title>
        <authorList>
            <person name="Zhao G."/>
            <person name="Zou C."/>
            <person name="Li K."/>
            <person name="Wang K."/>
            <person name="Li T."/>
            <person name="Gao L."/>
            <person name="Zhang X."/>
            <person name="Wang H."/>
            <person name="Yang Z."/>
            <person name="Liu X."/>
            <person name="Jiang W."/>
            <person name="Mao L."/>
            <person name="Kong X."/>
            <person name="Jiao Y."/>
            <person name="Jia J."/>
        </authorList>
    </citation>
    <scope>NUCLEOTIDE SEQUENCE [LARGE SCALE GENOMIC DNA]</scope>
    <source>
        <strain evidence="2">cv. AL8/78</strain>
    </source>
</reference>
<sequence>MLWNIRSQQPVCLDGPASSITSQRTFDLAITTSNINPSVTATIPSGGSSTMVMPQILGEYTLMPFQVQQGSAIVSSSAELHFDGIGGLNNTVDRS</sequence>
<dbReference type="Proteomes" id="UP000015105">
    <property type="component" value="Chromosome 7D"/>
</dbReference>
<dbReference type="Gramene" id="AET7Gv20328000.4">
    <property type="protein sequence ID" value="AET7Gv20328000.4"/>
    <property type="gene ID" value="AET7Gv20328000"/>
</dbReference>
<evidence type="ECO:0000313" key="1">
    <source>
        <dbReference type="EnsemblPlants" id="AET7Gv20328000.4"/>
    </source>
</evidence>
<reference evidence="1" key="4">
    <citation type="submission" date="2019-03" db="UniProtKB">
        <authorList>
            <consortium name="EnsemblPlants"/>
        </authorList>
    </citation>
    <scope>IDENTIFICATION</scope>
</reference>
<protein>
    <submittedName>
        <fullName evidence="1">Uncharacterized protein</fullName>
    </submittedName>
</protein>
<reference evidence="2" key="1">
    <citation type="journal article" date="2014" name="Science">
        <title>Ancient hybridizations among the ancestral genomes of bread wheat.</title>
        <authorList>
            <consortium name="International Wheat Genome Sequencing Consortium,"/>
            <person name="Marcussen T."/>
            <person name="Sandve S.R."/>
            <person name="Heier L."/>
            <person name="Spannagl M."/>
            <person name="Pfeifer M."/>
            <person name="Jakobsen K.S."/>
            <person name="Wulff B.B."/>
            <person name="Steuernagel B."/>
            <person name="Mayer K.F."/>
            <person name="Olsen O.A."/>
        </authorList>
    </citation>
    <scope>NUCLEOTIDE SEQUENCE [LARGE SCALE GENOMIC DNA]</scope>
    <source>
        <strain evidence="2">cv. AL8/78</strain>
    </source>
</reference>
<organism evidence="1 2">
    <name type="scientific">Aegilops tauschii subsp. strangulata</name>
    <name type="common">Goatgrass</name>
    <dbReference type="NCBI Taxonomy" id="200361"/>
    <lineage>
        <taxon>Eukaryota</taxon>
        <taxon>Viridiplantae</taxon>
        <taxon>Streptophyta</taxon>
        <taxon>Embryophyta</taxon>
        <taxon>Tracheophyta</taxon>
        <taxon>Spermatophyta</taxon>
        <taxon>Magnoliopsida</taxon>
        <taxon>Liliopsida</taxon>
        <taxon>Poales</taxon>
        <taxon>Poaceae</taxon>
        <taxon>BOP clade</taxon>
        <taxon>Pooideae</taxon>
        <taxon>Triticodae</taxon>
        <taxon>Triticeae</taxon>
        <taxon>Triticinae</taxon>
        <taxon>Aegilops</taxon>
    </lineage>
</organism>
<keyword evidence="2" id="KW-1185">Reference proteome</keyword>
<dbReference type="EnsemblPlants" id="AET7Gv20328000.4">
    <property type="protein sequence ID" value="AET7Gv20328000.4"/>
    <property type="gene ID" value="AET7Gv20328000"/>
</dbReference>
<evidence type="ECO:0000313" key="2">
    <source>
        <dbReference type="Proteomes" id="UP000015105"/>
    </source>
</evidence>
<reference evidence="1" key="5">
    <citation type="journal article" date="2021" name="G3 (Bethesda)">
        <title>Aegilops tauschii genome assembly Aet v5.0 features greater sequence contiguity and improved annotation.</title>
        <authorList>
            <person name="Wang L."/>
            <person name="Zhu T."/>
            <person name="Rodriguez J.C."/>
            <person name="Deal K.R."/>
            <person name="Dubcovsky J."/>
            <person name="McGuire P.E."/>
            <person name="Lux T."/>
            <person name="Spannagl M."/>
            <person name="Mayer K.F.X."/>
            <person name="Baldrich P."/>
            <person name="Meyers B.C."/>
            <person name="Huo N."/>
            <person name="Gu Y.Q."/>
            <person name="Zhou H."/>
            <person name="Devos K.M."/>
            <person name="Bennetzen J.L."/>
            <person name="Unver T."/>
            <person name="Budak H."/>
            <person name="Gulick P.J."/>
            <person name="Galiba G."/>
            <person name="Kalapos B."/>
            <person name="Nelson D.R."/>
            <person name="Li P."/>
            <person name="You F.M."/>
            <person name="Luo M.C."/>
            <person name="Dvorak J."/>
        </authorList>
    </citation>
    <scope>NUCLEOTIDE SEQUENCE [LARGE SCALE GENOMIC DNA]</scope>
    <source>
        <strain evidence="1">cv. AL8/78</strain>
    </source>
</reference>
<accession>A0A453QUP8</accession>
<proteinExistence type="predicted"/>
<dbReference type="AlphaFoldDB" id="A0A453QUP8"/>